<protein>
    <submittedName>
        <fullName evidence="7">Glutamate carboxypeptidase</fullName>
    </submittedName>
</protein>
<feature type="domain" description="Peptidase M20 dimerisation" evidence="6">
    <location>
        <begin position="184"/>
        <end position="279"/>
    </location>
</feature>
<dbReference type="Proteomes" id="UP000181956">
    <property type="component" value="Chromosome I"/>
</dbReference>
<dbReference type="InterPro" id="IPR001261">
    <property type="entry name" value="ArgE/DapE_CS"/>
</dbReference>
<dbReference type="InterPro" id="IPR050072">
    <property type="entry name" value="Peptidase_M20A"/>
</dbReference>
<evidence type="ECO:0000259" key="6">
    <source>
        <dbReference type="Pfam" id="PF07687"/>
    </source>
</evidence>
<dbReference type="PANTHER" id="PTHR43808:SF9">
    <property type="entry name" value="BLL0789 PROTEIN"/>
    <property type="match status" value="1"/>
</dbReference>
<dbReference type="STRING" id="412690.SAMN04489834_3079"/>
<keyword evidence="4" id="KW-0862">Zinc</keyword>
<dbReference type="InterPro" id="IPR011650">
    <property type="entry name" value="Peptidase_M20_dimer"/>
</dbReference>
<dbReference type="InterPro" id="IPR002933">
    <property type="entry name" value="Peptidase_M20"/>
</dbReference>
<evidence type="ECO:0000256" key="1">
    <source>
        <dbReference type="ARBA" id="ARBA00001947"/>
    </source>
</evidence>
<keyword evidence="7" id="KW-0645">Protease</keyword>
<dbReference type="GO" id="GO:0004180">
    <property type="term" value="F:carboxypeptidase activity"/>
    <property type="evidence" value="ECO:0007669"/>
    <property type="project" value="UniProtKB-KW"/>
</dbReference>
<dbReference type="Gene3D" id="3.30.70.360">
    <property type="match status" value="1"/>
</dbReference>
<dbReference type="GO" id="GO:0046872">
    <property type="term" value="F:metal ion binding"/>
    <property type="evidence" value="ECO:0007669"/>
    <property type="project" value="UniProtKB-KW"/>
</dbReference>
<organism evidence="7 8">
    <name type="scientific">Microterricola viridarii</name>
    <dbReference type="NCBI Taxonomy" id="412690"/>
    <lineage>
        <taxon>Bacteria</taxon>
        <taxon>Bacillati</taxon>
        <taxon>Actinomycetota</taxon>
        <taxon>Actinomycetes</taxon>
        <taxon>Micrococcales</taxon>
        <taxon>Microbacteriaceae</taxon>
        <taxon>Microterricola</taxon>
    </lineage>
</organism>
<comment type="cofactor">
    <cofactor evidence="1">
        <name>Zn(2+)</name>
        <dbReference type="ChEBI" id="CHEBI:29105"/>
    </cofactor>
</comment>
<reference evidence="8" key="1">
    <citation type="submission" date="2016-10" db="EMBL/GenBank/DDBJ databases">
        <authorList>
            <person name="Varghese N."/>
            <person name="Submissions S."/>
        </authorList>
    </citation>
    <scope>NUCLEOTIDE SEQUENCE [LARGE SCALE GENOMIC DNA]</scope>
    <source>
        <strain evidence="8">DSM 21772</strain>
    </source>
</reference>
<dbReference type="Gene3D" id="3.40.630.10">
    <property type="entry name" value="Zn peptidases"/>
    <property type="match status" value="1"/>
</dbReference>
<proteinExistence type="predicted"/>
<keyword evidence="8" id="KW-1185">Reference proteome</keyword>
<gene>
    <name evidence="7" type="ORF">SAMN04489834_3079</name>
</gene>
<evidence type="ECO:0000313" key="8">
    <source>
        <dbReference type="Proteomes" id="UP000181956"/>
    </source>
</evidence>
<dbReference type="InterPro" id="IPR036264">
    <property type="entry name" value="Bact_exopeptidase_dim_dom"/>
</dbReference>
<sequence length="390" mass="39186">MLWCRMTELLASAENRLEQILADAIALIEVESPSADHVAVARSADAVTALLAERLGARAEQIVLGGSTHVLARWGAETRLLLLGHHDTVWPLGTLARIPAAVTDGVLRGPGAVDMKGGLAVAIHALGLLRERGGDAALDGVTLLITGDEELGSPSSRELIEQTAAGALATLVLEAGGDAGELKVERKGVSLYRVEAEGRAAHAGLEPEKGVNAGVALAHAIIAIAALHGSEPGLSVVPTRAAIGTTTNTVPAAASVSVDVRSHSAAAQERLDAAIRAIAPAVPGSALRVEGGINRLPLEAGASAALFAEAHRLATVLGLPELRGIAVGGASDGNFTAGLGVPTLDGIGVWGGGAHAENEHAVVAGFAPRTALVAALVQSVLGGGNHAGSR</sequence>
<keyword evidence="2" id="KW-0479">Metal-binding</keyword>
<dbReference type="PANTHER" id="PTHR43808">
    <property type="entry name" value="ACETYLORNITHINE DEACETYLASE"/>
    <property type="match status" value="1"/>
</dbReference>
<keyword evidence="7" id="KW-0121">Carboxypeptidase</keyword>
<evidence type="ECO:0000313" key="7">
    <source>
        <dbReference type="EMBL" id="SDT20571.1"/>
    </source>
</evidence>
<dbReference type="Pfam" id="PF01546">
    <property type="entry name" value="Peptidase_M20"/>
    <property type="match status" value="1"/>
</dbReference>
<dbReference type="PIRSF" id="PIRSF037238">
    <property type="entry name" value="Carboxypeptidase_G2"/>
    <property type="match status" value="1"/>
</dbReference>
<dbReference type="EMBL" id="LT629742">
    <property type="protein sequence ID" value="SDT20571.1"/>
    <property type="molecule type" value="Genomic_DNA"/>
</dbReference>
<dbReference type="PROSITE" id="PS00759">
    <property type="entry name" value="ARGE_DAPE_CPG2_2"/>
    <property type="match status" value="1"/>
</dbReference>
<feature type="active site" evidence="5">
    <location>
        <position position="87"/>
    </location>
</feature>
<dbReference type="SUPFAM" id="SSF55031">
    <property type="entry name" value="Bacterial exopeptidase dimerisation domain"/>
    <property type="match status" value="1"/>
</dbReference>
<accession>A0A1H1YGS0</accession>
<keyword evidence="3" id="KW-0378">Hydrolase</keyword>
<evidence type="ECO:0000256" key="5">
    <source>
        <dbReference type="PIRSR" id="PIRSR037238-1"/>
    </source>
</evidence>
<name>A0A1H1YGS0_9MICO</name>
<feature type="active site" description="Proton acceptor" evidence="5">
    <location>
        <position position="149"/>
    </location>
</feature>
<dbReference type="SUPFAM" id="SSF53187">
    <property type="entry name" value="Zn-dependent exopeptidases"/>
    <property type="match status" value="1"/>
</dbReference>
<evidence type="ECO:0000256" key="2">
    <source>
        <dbReference type="ARBA" id="ARBA00022723"/>
    </source>
</evidence>
<dbReference type="InterPro" id="IPR017150">
    <property type="entry name" value="Pept_M20_glutamate_carboxypep"/>
</dbReference>
<dbReference type="Pfam" id="PF07687">
    <property type="entry name" value="M20_dimer"/>
    <property type="match status" value="1"/>
</dbReference>
<dbReference type="AlphaFoldDB" id="A0A1H1YGS0"/>
<evidence type="ECO:0000256" key="3">
    <source>
        <dbReference type="ARBA" id="ARBA00022801"/>
    </source>
</evidence>
<evidence type="ECO:0000256" key="4">
    <source>
        <dbReference type="ARBA" id="ARBA00022833"/>
    </source>
</evidence>